<dbReference type="SMART" id="SM00906">
    <property type="entry name" value="Fungal_trans"/>
    <property type="match status" value="1"/>
</dbReference>
<feature type="transmembrane region" description="Helical" evidence="8">
    <location>
        <begin position="790"/>
        <end position="810"/>
    </location>
</feature>
<feature type="region of interest" description="Disordered" evidence="7">
    <location>
        <begin position="538"/>
        <end position="655"/>
    </location>
</feature>
<evidence type="ECO:0000256" key="5">
    <source>
        <dbReference type="ARBA" id="ARBA00023136"/>
    </source>
</evidence>
<dbReference type="SUPFAM" id="SSF103473">
    <property type="entry name" value="MFS general substrate transporter"/>
    <property type="match status" value="1"/>
</dbReference>
<protein>
    <recommendedName>
        <fullName evidence="13">Sugar transporter family protein</fullName>
    </recommendedName>
</protein>
<dbReference type="InterPro" id="IPR007219">
    <property type="entry name" value="XnlR_reg_dom"/>
</dbReference>
<dbReference type="Pfam" id="PF00172">
    <property type="entry name" value="Zn_clus"/>
    <property type="match status" value="1"/>
</dbReference>
<dbReference type="GO" id="GO:0000981">
    <property type="term" value="F:DNA-binding transcription factor activity, RNA polymerase II-specific"/>
    <property type="evidence" value="ECO:0007669"/>
    <property type="project" value="InterPro"/>
</dbReference>
<feature type="region of interest" description="Disordered" evidence="7">
    <location>
        <begin position="56"/>
        <end position="102"/>
    </location>
</feature>
<evidence type="ECO:0000256" key="7">
    <source>
        <dbReference type="SAM" id="MobiDB-lite"/>
    </source>
</evidence>
<dbReference type="InterPro" id="IPR036259">
    <property type="entry name" value="MFS_trans_sf"/>
</dbReference>
<evidence type="ECO:0000313" key="11">
    <source>
        <dbReference type="EMBL" id="QPH05332.1"/>
    </source>
</evidence>
<dbReference type="Gene3D" id="4.10.240.10">
    <property type="entry name" value="Zn(2)-C6 fungal-type DNA-binding domain"/>
    <property type="match status" value="1"/>
</dbReference>
<dbReference type="Pfam" id="PF04082">
    <property type="entry name" value="Fungal_trans"/>
    <property type="match status" value="1"/>
</dbReference>
<keyword evidence="4 8" id="KW-1133">Transmembrane helix</keyword>
<keyword evidence="3" id="KW-0479">Metal-binding</keyword>
<feature type="transmembrane region" description="Helical" evidence="8">
    <location>
        <begin position="1007"/>
        <end position="1028"/>
    </location>
</feature>
<keyword evidence="2 8" id="KW-0812">Transmembrane</keyword>
<evidence type="ECO:0000256" key="4">
    <source>
        <dbReference type="ARBA" id="ARBA00022989"/>
    </source>
</evidence>
<feature type="domain" description="Zn(2)-C6 fungal-type" evidence="9">
    <location>
        <begin position="19"/>
        <end position="51"/>
    </location>
</feature>
<dbReference type="AlphaFoldDB" id="A0A7S9PWL3"/>
<reference evidence="11 12" key="1">
    <citation type="journal article" date="2018" name="PLoS Genet.">
        <title>Repeat elements organise 3D genome structure and mediate transcription in the filamentous fungus Epichloe festucae.</title>
        <authorList>
            <person name="Winter D.J."/>
            <person name="Ganley A.R.D."/>
            <person name="Young C.A."/>
            <person name="Liachko I."/>
            <person name="Schardl C.L."/>
            <person name="Dupont P.Y."/>
            <person name="Berry D."/>
            <person name="Ram A."/>
            <person name="Scott B."/>
            <person name="Cox M.P."/>
        </authorList>
    </citation>
    <scope>NUCLEOTIDE SEQUENCE [LARGE SCALE GENOMIC DNA]</scope>
    <source>
        <strain evidence="11 12">Fl1</strain>
    </source>
</reference>
<keyword evidence="6" id="KW-0539">Nucleus</keyword>
<evidence type="ECO:0000259" key="10">
    <source>
        <dbReference type="PROSITE" id="PS50850"/>
    </source>
</evidence>
<feature type="compositionally biased region" description="Polar residues" evidence="7">
    <location>
        <begin position="616"/>
        <end position="655"/>
    </location>
</feature>
<keyword evidence="5 8" id="KW-0472">Membrane</keyword>
<proteinExistence type="predicted"/>
<dbReference type="GO" id="GO:0008270">
    <property type="term" value="F:zinc ion binding"/>
    <property type="evidence" value="ECO:0007669"/>
    <property type="project" value="InterPro"/>
</dbReference>
<dbReference type="GO" id="GO:0006351">
    <property type="term" value="P:DNA-templated transcription"/>
    <property type="evidence" value="ECO:0007669"/>
    <property type="project" value="InterPro"/>
</dbReference>
<feature type="domain" description="Major facilitator superfamily (MFS) profile" evidence="10">
    <location>
        <begin position="754"/>
        <end position="1164"/>
    </location>
</feature>
<keyword evidence="12" id="KW-1185">Reference proteome</keyword>
<accession>A0A7S9PWL3</accession>
<feature type="transmembrane region" description="Helical" evidence="8">
    <location>
        <begin position="1064"/>
        <end position="1086"/>
    </location>
</feature>
<feature type="compositionally biased region" description="Low complexity" evidence="7">
    <location>
        <begin position="585"/>
        <end position="599"/>
    </location>
</feature>
<dbReference type="GO" id="GO:0035879">
    <property type="term" value="P:plasma membrane lactate transport"/>
    <property type="evidence" value="ECO:0007669"/>
    <property type="project" value="TreeGrafter"/>
</dbReference>
<feature type="transmembrane region" description="Helical" evidence="8">
    <location>
        <begin position="1138"/>
        <end position="1159"/>
    </location>
</feature>
<feature type="transmembrane region" description="Helical" evidence="8">
    <location>
        <begin position="968"/>
        <end position="987"/>
    </location>
</feature>
<feature type="region of interest" description="Disordered" evidence="7">
    <location>
        <begin position="1170"/>
        <end position="1199"/>
    </location>
</feature>
<evidence type="ECO:0000256" key="3">
    <source>
        <dbReference type="ARBA" id="ARBA00022723"/>
    </source>
</evidence>
<feature type="compositionally biased region" description="Low complexity" evidence="7">
    <location>
        <begin position="547"/>
        <end position="559"/>
    </location>
</feature>
<dbReference type="SUPFAM" id="SSF57701">
    <property type="entry name" value="Zn2/Cys6 DNA-binding domain"/>
    <property type="match status" value="1"/>
</dbReference>
<evidence type="ECO:0000259" key="9">
    <source>
        <dbReference type="PROSITE" id="PS50048"/>
    </source>
</evidence>
<dbReference type="PROSITE" id="PS00463">
    <property type="entry name" value="ZN2_CY6_FUNGAL_1"/>
    <property type="match status" value="1"/>
</dbReference>
<dbReference type="PROSITE" id="PS50048">
    <property type="entry name" value="ZN2_CY6_FUNGAL_2"/>
    <property type="match status" value="1"/>
</dbReference>
<dbReference type="CDD" id="cd17316">
    <property type="entry name" value="MFS_SV2_like"/>
    <property type="match status" value="1"/>
</dbReference>
<sequence length="1199" mass="129065">MPMSSGGVVRSTALRAGGACVRCRKGKTKCVYENGRAPCKNCAKGMHDCYLPSESMAHHHGQSPARHATAHRPARDSLPASGAGVSDARQPVASSASTRGVQVTPEKLTPELIAECERVVSKTFPACVAFHKPSFVQQLKNATLESSLVYGLLTCAARSSPVLIRRYGSPTTGAETFASKTLVLVNQNLDHPNLADIQALCLVVIHEWGTRNAVRAYILLGQAARMLQMYRILNGHHTSDNADQFLRDESLRRTLWLVYILDCLLTSTPGRYPALAAQDTSDVSLPCSDINFAFGNAVYVKTLPQHLGRAALSPGHGSGGEIGEFGYIVLASTIWRDVVGMLTATTLHTFREEDCTDLFAKIENLRASLPMPLVDKPGQITLHMTMGSGYTFAMLHCLLHCATVFVHRRRLLQDVISPSFNLDSFRTNPRCHDLVDRLFTSCHATTLLLNAVEAGAEKDHPTCLPIVMLFSAFTASATVAYLSLKGLTPPNAVETAAHIVRDGLKFMHNGTDNWPLMSSWLRHLTVMQRVLNNDAASASGSAMPLAGRHSSGSRHSGSGVKDEVSSNADTNTDTMDYDHQGAAGGAVHHSSAARSVSESARGDSEPPVAVPRRGVTTINGGSGTAPNAPSDGKQSSPDASSNGVAATQDGQTTSQDMTAPELCQAFERQLLDLDDLAAFMGGGHSLAAVSKSSKEVIMGHYAGGGGEESGAAPHEGMSAASYLATRFKTLKPPMLPVPNPWKLVRMLSAQQWAFFTLAFSAWTWDAFDFFTVSLTVNDLAEDFGKSPADITWGITLVLMFRSVGSVASGIAGDRWGRRWPFIVNNLLFIVLELGTGFCQTYSQFLACRALFGVAMGGLYGNAAATALEDLPEEARGLMSGILQQGYAFGYLLCAAFARGLVDTTSHTWRPLYWFAACPPVLFIGFRLLLPETNVFRERQRLRREAGQAGQSAGAVFISEGKVALKRHWLLLGYLVLLMAGFNFMSHGSQDLYPAMLENQLDFTKTEVTVTQVVANLGAMTGGTVVGFCSQSVGRRFSITVCCIVGAALLYPYGFAGEGAENKSIMAAAFFQQLCVQGAWGVIPIHLMELSPGAFRTFVVGTAYQLGNLASSASSTIEASLGEDFPLPASKTGAKRYDYGKVICIFMACVYAYTLLLTLIGPEHLCRSFSDMDHDEDGEGRPRGRGEDDEMKTAVLRESS</sequence>
<name>A0A7S9PWL3_EPIFF</name>
<dbReference type="GO" id="GO:0015355">
    <property type="term" value="F:secondary active monocarboxylate transmembrane transporter activity"/>
    <property type="evidence" value="ECO:0007669"/>
    <property type="project" value="TreeGrafter"/>
</dbReference>
<evidence type="ECO:0000256" key="8">
    <source>
        <dbReference type="SAM" id="Phobius"/>
    </source>
</evidence>
<feature type="transmembrane region" description="Helical" evidence="8">
    <location>
        <begin position="911"/>
        <end position="929"/>
    </location>
</feature>
<evidence type="ECO:0000256" key="6">
    <source>
        <dbReference type="ARBA" id="ARBA00023242"/>
    </source>
</evidence>
<evidence type="ECO:0008006" key="13">
    <source>
        <dbReference type="Google" id="ProtNLM"/>
    </source>
</evidence>
<dbReference type="Proteomes" id="UP000594364">
    <property type="component" value="Chromosome 4"/>
</dbReference>
<dbReference type="InterPro" id="IPR005828">
    <property type="entry name" value="MFS_sugar_transport-like"/>
</dbReference>
<gene>
    <name evidence="11" type="ORF">C2857_003060</name>
</gene>
<feature type="transmembrane region" description="Helical" evidence="8">
    <location>
        <begin position="822"/>
        <end position="842"/>
    </location>
</feature>
<evidence type="ECO:0000256" key="1">
    <source>
        <dbReference type="ARBA" id="ARBA00004141"/>
    </source>
</evidence>
<feature type="transmembrane region" description="Helical" evidence="8">
    <location>
        <begin position="879"/>
        <end position="899"/>
    </location>
</feature>
<dbReference type="Gene3D" id="1.20.1250.20">
    <property type="entry name" value="MFS general substrate transporter like domains"/>
    <property type="match status" value="2"/>
</dbReference>
<dbReference type="PROSITE" id="PS50850">
    <property type="entry name" value="MFS"/>
    <property type="match status" value="1"/>
</dbReference>
<dbReference type="CDD" id="cd12148">
    <property type="entry name" value="fungal_TF_MHR"/>
    <property type="match status" value="1"/>
</dbReference>
<dbReference type="Pfam" id="PF00083">
    <property type="entry name" value="Sugar_tr"/>
    <property type="match status" value="1"/>
</dbReference>
<dbReference type="CDD" id="cd00067">
    <property type="entry name" value="GAL4"/>
    <property type="match status" value="1"/>
</dbReference>
<feature type="compositionally biased region" description="Polar residues" evidence="7">
    <location>
        <begin position="92"/>
        <end position="101"/>
    </location>
</feature>
<evidence type="ECO:0000256" key="2">
    <source>
        <dbReference type="ARBA" id="ARBA00022692"/>
    </source>
</evidence>
<feature type="compositionally biased region" description="Polar residues" evidence="7">
    <location>
        <begin position="565"/>
        <end position="574"/>
    </location>
</feature>
<comment type="subcellular location">
    <subcellularLocation>
        <location evidence="1">Membrane</location>
        <topology evidence="1">Multi-pass membrane protein</topology>
    </subcellularLocation>
</comment>
<dbReference type="PANTHER" id="PTHR23508:SF10">
    <property type="entry name" value="CARBOXYLIC ACID TRANSPORTER PROTEIN HOMOLOG"/>
    <property type="match status" value="1"/>
</dbReference>
<organism evidence="11 12">
    <name type="scientific">Epichloe festucae (strain Fl1)</name>
    <dbReference type="NCBI Taxonomy" id="877507"/>
    <lineage>
        <taxon>Eukaryota</taxon>
        <taxon>Fungi</taxon>
        <taxon>Dikarya</taxon>
        <taxon>Ascomycota</taxon>
        <taxon>Pezizomycotina</taxon>
        <taxon>Sordariomycetes</taxon>
        <taxon>Hypocreomycetidae</taxon>
        <taxon>Hypocreales</taxon>
        <taxon>Clavicipitaceae</taxon>
        <taxon>Epichloe</taxon>
    </lineage>
</organism>
<dbReference type="InterPro" id="IPR020846">
    <property type="entry name" value="MFS_dom"/>
</dbReference>
<feature type="transmembrane region" description="Helical" evidence="8">
    <location>
        <begin position="1035"/>
        <end position="1052"/>
    </location>
</feature>
<dbReference type="EMBL" id="CP031388">
    <property type="protein sequence ID" value="QPH05332.1"/>
    <property type="molecule type" value="Genomic_DNA"/>
</dbReference>
<dbReference type="InterPro" id="IPR001138">
    <property type="entry name" value="Zn2Cys6_DnaBD"/>
</dbReference>
<dbReference type="GO" id="GO:0003677">
    <property type="term" value="F:DNA binding"/>
    <property type="evidence" value="ECO:0007669"/>
    <property type="project" value="InterPro"/>
</dbReference>
<dbReference type="OrthoDB" id="2123952at2759"/>
<dbReference type="PANTHER" id="PTHR23508">
    <property type="entry name" value="CARBOXYLIC ACID TRANSPORTER PROTEIN HOMOLOG"/>
    <property type="match status" value="1"/>
</dbReference>
<dbReference type="GO" id="GO:0005886">
    <property type="term" value="C:plasma membrane"/>
    <property type="evidence" value="ECO:0007669"/>
    <property type="project" value="TreeGrafter"/>
</dbReference>
<feature type="transmembrane region" description="Helical" evidence="8">
    <location>
        <begin position="848"/>
        <end position="867"/>
    </location>
</feature>
<dbReference type="InterPro" id="IPR036864">
    <property type="entry name" value="Zn2-C6_fun-type_DNA-bd_sf"/>
</dbReference>
<dbReference type="FunFam" id="1.20.1250.20:FF:000190">
    <property type="entry name" value="Sugar transporter family protein"/>
    <property type="match status" value="1"/>
</dbReference>
<evidence type="ECO:0000313" key="12">
    <source>
        <dbReference type="Proteomes" id="UP000594364"/>
    </source>
</evidence>